<organism evidence="1 2">
    <name type="scientific">Xylanimonas allomyrinae</name>
    <dbReference type="NCBI Taxonomy" id="2509459"/>
    <lineage>
        <taxon>Bacteria</taxon>
        <taxon>Bacillati</taxon>
        <taxon>Actinomycetota</taxon>
        <taxon>Actinomycetes</taxon>
        <taxon>Micrococcales</taxon>
        <taxon>Promicromonosporaceae</taxon>
        <taxon>Xylanimonas</taxon>
    </lineage>
</organism>
<sequence>MHLSRIQINPARRGGRKLLGSPQAMHAAVLAAFPQPDGERGRVLWRVDRDTHQCWLYVVSAPAPDFAHIVEQAGWQTTEDTWAVRPYAPLLDRLEEGQTWAFRLTANPTRASRATTVADGVPVPPATKDGRSRRYGHVTVSQQVEWLTSRAAGWGFALLRNDATRDVVVHDRRVERFHRAGATVTIAKATYDGVLTVTDPGALRHVMTAGAGPAKGYGCGLLTLAPAS</sequence>
<dbReference type="EMBL" id="CP035495">
    <property type="protein sequence ID" value="QAY64110.1"/>
    <property type="molecule type" value="Genomic_DNA"/>
</dbReference>
<dbReference type="Gene3D" id="3.30.70.1200">
    <property type="entry name" value="Crispr-associated protein, domain 1"/>
    <property type="match status" value="1"/>
</dbReference>
<accession>A0A4P6EMK5</accession>
<protein>
    <submittedName>
        <fullName evidence="1">Type I-E CRISPR-associated protein Cas6/Cse3/CasE</fullName>
    </submittedName>
</protein>
<reference evidence="1 2" key="1">
    <citation type="submission" date="2019-01" db="EMBL/GenBank/DDBJ databases">
        <title>Genome sequencing of strain 2JSPR-7.</title>
        <authorList>
            <person name="Heo J."/>
            <person name="Kim S.-J."/>
            <person name="Kim J.-S."/>
            <person name="Hong S.-B."/>
            <person name="Kwon S.-W."/>
        </authorList>
    </citation>
    <scope>NUCLEOTIDE SEQUENCE [LARGE SCALE GENOMIC DNA]</scope>
    <source>
        <strain evidence="1 2">2JSPR-7</strain>
    </source>
</reference>
<keyword evidence="2" id="KW-1185">Reference proteome</keyword>
<dbReference type="AlphaFoldDB" id="A0A4P6EMK5"/>
<dbReference type="CDD" id="cd09727">
    <property type="entry name" value="Cas6_I-E"/>
    <property type="match status" value="1"/>
</dbReference>
<dbReference type="SUPFAM" id="SSF117987">
    <property type="entry name" value="CRISPR-associated protein"/>
    <property type="match status" value="2"/>
</dbReference>
<dbReference type="Pfam" id="PF08798">
    <property type="entry name" value="CRISPR_assoc"/>
    <property type="match status" value="1"/>
</dbReference>
<dbReference type="RefSeq" id="WP_129205269.1">
    <property type="nucleotide sequence ID" value="NZ_CP035495.1"/>
</dbReference>
<dbReference type="Gene3D" id="3.30.70.1210">
    <property type="entry name" value="Crispr-associated protein, domain 2"/>
    <property type="match status" value="1"/>
</dbReference>
<dbReference type="KEGG" id="xyl:ET495_13750"/>
<dbReference type="OrthoDB" id="9795689at2"/>
<proteinExistence type="predicted"/>
<evidence type="ECO:0000313" key="1">
    <source>
        <dbReference type="EMBL" id="QAY64110.1"/>
    </source>
</evidence>
<dbReference type="Proteomes" id="UP000291758">
    <property type="component" value="Chromosome"/>
</dbReference>
<gene>
    <name evidence="1" type="primary">cas6e</name>
    <name evidence="1" type="ORF">ET495_13750</name>
</gene>
<evidence type="ECO:0000313" key="2">
    <source>
        <dbReference type="Proteomes" id="UP000291758"/>
    </source>
</evidence>
<dbReference type="NCBIfam" id="TIGR01907">
    <property type="entry name" value="casE_Cse3"/>
    <property type="match status" value="1"/>
</dbReference>
<dbReference type="SMART" id="SM01101">
    <property type="entry name" value="CRISPR_assoc"/>
    <property type="match status" value="1"/>
</dbReference>
<name>A0A4P6EMK5_9MICO</name>
<dbReference type="InterPro" id="IPR010179">
    <property type="entry name" value="CRISPR-assoc_prot_Cse3"/>
</dbReference>